<dbReference type="SMART" id="SM00639">
    <property type="entry name" value="PSA"/>
    <property type="match status" value="6"/>
</dbReference>
<keyword evidence="2" id="KW-0812">Transmembrane</keyword>
<dbReference type="Pfam" id="PF01508">
    <property type="entry name" value="Paramecium_SA"/>
    <property type="match status" value="1"/>
</dbReference>
<dbReference type="OrthoDB" id="317374at2759"/>
<organism evidence="4 5">
    <name type="scientific">Paramecium pentaurelia</name>
    <dbReference type="NCBI Taxonomy" id="43138"/>
    <lineage>
        <taxon>Eukaryota</taxon>
        <taxon>Sar</taxon>
        <taxon>Alveolata</taxon>
        <taxon>Ciliophora</taxon>
        <taxon>Intramacronucleata</taxon>
        <taxon>Oligohymenophorea</taxon>
        <taxon>Peniculida</taxon>
        <taxon>Parameciidae</taxon>
        <taxon>Paramecium</taxon>
    </lineage>
</organism>
<evidence type="ECO:0000256" key="2">
    <source>
        <dbReference type="SAM" id="Phobius"/>
    </source>
</evidence>
<dbReference type="InterPro" id="IPR016201">
    <property type="entry name" value="PSI"/>
</dbReference>
<reference evidence="4" key="1">
    <citation type="submission" date="2021-01" db="EMBL/GenBank/DDBJ databases">
        <authorList>
            <consortium name="Genoscope - CEA"/>
            <person name="William W."/>
        </authorList>
    </citation>
    <scope>NUCLEOTIDE SEQUENCE</scope>
</reference>
<feature type="domain" description="PSI" evidence="3">
    <location>
        <begin position="78"/>
        <end position="119"/>
    </location>
</feature>
<proteinExistence type="predicted"/>
<name>A0A8S1WUP8_9CILI</name>
<keyword evidence="5" id="KW-1185">Reference proteome</keyword>
<protein>
    <recommendedName>
        <fullName evidence="3">PSI domain-containing protein</fullName>
    </recommendedName>
</protein>
<sequence>MLLELKLLLIIYFLFIINLSKYILHLIKTYNSTSCLSLDELPICQFFNQDQCTPEQLGYQGTLCFFSNDTQQCQTATSCSQLQSQSQCTQWKNTCQWNSINNECVQLQCDNFTNQSTCTNIILDLNPQTIMPCQYVNGTCQSIESAKQLTSQDCSNKTLSTYYWIQANNTTGTCIPCSITNKYQPNNKCSCSSYLIQQCQSSSYCQWSNGECNPIECNQILDQLSCLQNLGCSWYNTYCSTFYRCPVAFSHQQCIESSFNCLILNNDNCQVLSDNSCSNIYNLQQCQSSLGYCYWNGNQCLQVQKCQKITQQRQCYRFGYACTWQNGRCQQLTCNKISFKNNCIYTIPILYTNDVQPCVWQNGQCQDLNSVNSLDAAQCQSISLDTYKWTGSKCVKCIEFQQQIQNFLELPNQCKCYQLFIQQQCQQMSYCYWQSGYWSGGYCLPYQCQNITNQASCVSNPNCFWVDHQCLTFQSCNLLKGASQSECIVQSINCPASDGTNCQDKQYLQACQSYLNQNQCQYVLGSDGICFWQSNFCQVLSKCTQIKNQEDCQQFKKQCYWGTSCQPASCSQFQTYETCQFYYSSINSYTPVPCQWNSTTSVCTQPTNYMTQLNSNNCQTNTNKGARWSQTLNACLSCQTPQPPNPKQCSCSQLISQINCMQSLQCLWNIQTNSCQQLPCQNLQQSLCIQNSQCMWTGSCQQFTQCSNLKATTSEECAAQSLYCPYYNPNTQKCQVASKEEIQDCWGLSQENCNFLITPSYSCIWNTQENLCLLQTNNYCDLYYSQYQCQSSPYCYYQNGCKPKQCQHFYTKESCKFSINPQNWNYIQSCSWLNGACVPADNFFSEQTCFTNTDQTARWSSNIKDGFCIPCNLPLQQVIVPKNKCLCSQFLSFQECELAQCNWEGNFCVDKYCGGFNQIYCIQHPSCYWIYSTNNSQGGYCENIDYKELIYSKDPCTKLRGNNSLECLSQSLLCPVSLNGFCQNRALLQTCQSLNSLQLCANSLGQEGYCTYENQQCQVLTSCSQLKNFNECSIFNIYVQINQIIKAVNLLQVKNINKANIQICVWNDVTKTCSTATCLIQQTYENCYLNTGGTYHWSSSQTTQGSCVSCSINWIKPKNICSCTLLNQVECSLSKPVCKLNQNNECVKSQCNEIFDSVHCSQQNECMWNNNQCVTFTKCTDLNGKTNLDCVAQSLQCQSIQNGICQSVSSLNSCEKYSESQCTLGRQGSEGFCYFNSSKDVCQVISSCDQINNLQYCENLNPACKWSYFFSSCVPFQCQDYLQEEECKNVIVNLTDPQIELCVWQQYKCVPFVDTYYRFDDAICYLKSDHTYRWVKEDKFGVRCQKCLQAFLINIIAFLLLNLI</sequence>
<evidence type="ECO:0000259" key="3">
    <source>
        <dbReference type="SMART" id="SM00423"/>
    </source>
</evidence>
<keyword evidence="2" id="KW-1133">Transmembrane helix</keyword>
<accession>A0A8S1WUP8</accession>
<gene>
    <name evidence="4" type="ORF">PPENT_87.1.T1020009</name>
</gene>
<keyword evidence="1" id="KW-0325">Glycoprotein</keyword>
<keyword evidence="2" id="KW-0472">Membrane</keyword>
<dbReference type="Proteomes" id="UP000689195">
    <property type="component" value="Unassembled WGS sequence"/>
</dbReference>
<evidence type="ECO:0000313" key="5">
    <source>
        <dbReference type="Proteomes" id="UP000689195"/>
    </source>
</evidence>
<feature type="domain" description="PSI" evidence="3">
    <location>
        <begin position="216"/>
        <end position="255"/>
    </location>
</feature>
<dbReference type="InterPro" id="IPR002895">
    <property type="entry name" value="Paramecium_SA"/>
</dbReference>
<comment type="caution">
    <text evidence="4">The sequence shown here is derived from an EMBL/GenBank/DDBJ whole genome shotgun (WGS) entry which is preliminary data.</text>
</comment>
<evidence type="ECO:0000313" key="4">
    <source>
        <dbReference type="EMBL" id="CAD8192507.1"/>
    </source>
</evidence>
<feature type="domain" description="PSI" evidence="3">
    <location>
        <begin position="447"/>
        <end position="488"/>
    </location>
</feature>
<dbReference type="EMBL" id="CAJJDO010000102">
    <property type="protein sequence ID" value="CAD8192507.1"/>
    <property type="molecule type" value="Genomic_DNA"/>
</dbReference>
<feature type="transmembrane region" description="Helical" evidence="2">
    <location>
        <begin position="7"/>
        <end position="27"/>
    </location>
</feature>
<evidence type="ECO:0000256" key="1">
    <source>
        <dbReference type="ARBA" id="ARBA00023180"/>
    </source>
</evidence>
<dbReference type="SMART" id="SM00423">
    <property type="entry name" value="PSI"/>
    <property type="match status" value="3"/>
</dbReference>